<dbReference type="CDD" id="cd05936">
    <property type="entry name" value="FC-FACS_FadD_like"/>
    <property type="match status" value="1"/>
</dbReference>
<dbReference type="InterPro" id="IPR020845">
    <property type="entry name" value="AMP-binding_CS"/>
</dbReference>
<dbReference type="InterPro" id="IPR000873">
    <property type="entry name" value="AMP-dep_synth/lig_dom"/>
</dbReference>
<evidence type="ECO:0000313" key="4">
    <source>
        <dbReference type="Proteomes" id="UP000515297"/>
    </source>
</evidence>
<accession>A0A7G6VUZ9</accession>
<keyword evidence="3" id="KW-0436">Ligase</keyword>
<evidence type="ECO:0000259" key="1">
    <source>
        <dbReference type="Pfam" id="PF00501"/>
    </source>
</evidence>
<feature type="domain" description="AMP-dependent synthetase/ligase" evidence="1">
    <location>
        <begin position="63"/>
        <end position="437"/>
    </location>
</feature>
<dbReference type="InterPro" id="IPR042099">
    <property type="entry name" value="ANL_N_sf"/>
</dbReference>
<gene>
    <name evidence="3" type="ORF">H4O24_02375</name>
</gene>
<organism evidence="3 4">
    <name type="scientific">Croceicoccus marinus</name>
    <dbReference type="NCBI Taxonomy" id="450378"/>
    <lineage>
        <taxon>Bacteria</taxon>
        <taxon>Pseudomonadati</taxon>
        <taxon>Pseudomonadota</taxon>
        <taxon>Alphaproteobacteria</taxon>
        <taxon>Sphingomonadales</taxon>
        <taxon>Erythrobacteraceae</taxon>
        <taxon>Croceicoccus</taxon>
    </lineage>
</organism>
<dbReference type="GO" id="GO:0016878">
    <property type="term" value="F:acid-thiol ligase activity"/>
    <property type="evidence" value="ECO:0007669"/>
    <property type="project" value="UniProtKB-ARBA"/>
</dbReference>
<dbReference type="PANTHER" id="PTHR43767">
    <property type="entry name" value="LONG-CHAIN-FATTY-ACID--COA LIGASE"/>
    <property type="match status" value="1"/>
</dbReference>
<dbReference type="Gene3D" id="3.30.300.30">
    <property type="match status" value="1"/>
</dbReference>
<dbReference type="InterPro" id="IPR025110">
    <property type="entry name" value="AMP-bd_C"/>
</dbReference>
<protein>
    <submittedName>
        <fullName evidence="3">Long-chain fatty acid--CoA ligase</fullName>
    </submittedName>
</protein>
<dbReference type="EMBL" id="CP060052">
    <property type="protein sequence ID" value="QNE05564.1"/>
    <property type="molecule type" value="Genomic_DNA"/>
</dbReference>
<name>A0A7G6VUZ9_9SPHN</name>
<dbReference type="Pfam" id="PF00501">
    <property type="entry name" value="AMP-binding"/>
    <property type="match status" value="1"/>
</dbReference>
<dbReference type="Gene3D" id="3.40.50.12780">
    <property type="entry name" value="N-terminal domain of ligase-like"/>
    <property type="match status" value="1"/>
</dbReference>
<sequence length="578" mass="62748">MNAHNIGENRPPPEWPVWNDRWLDAGGRYRHPVEWQSEFKPLSVPDMFDRGVTLAGKEPIADFLGKRTSYREAMAQARRIAAALQRSGIGKGDRVGLFLPNVPLYLTAYYGIMIAGATAVNFSPLYTVEELSAQVADSGVTMLFTVNSSALLPTAIEVLDQSAVDRLVVGDLPSMMPWWMGLAMRLLKGSELTALPADPRITPIDAFTRDVGEPVPVAIDPERDIALLQYTGGTTGRPKGAMLSHHNLTANARQSLRIDPHRGERDVMIGVLPLFHVFANTVVLNRTVLNGGMIVMLPRFDAKQTLKALNRTQATALPGVPTMYQALLDCPAVASTDFTSLRVCISGGAPLPLPLKHKFESVTGAHVVEGYGLTESSGVVSTNPFGRPEDEKPGTIGQVMPGTSIRLLDKEDPERLAAPGEPGELAVKGPQIMLGYWNRPEGHSVFQDGYLRTGDVAAIDEDGFLSIVDRIKDMIAVGGFKVFPSQIEEVLLDRAGVREALVVGVPDDYLGEVPKAFITLDPGSTDDAETLKSWVNSRIGKHERLADVVIRKELPKTMIGKLDRKALRDEIAGAEGSA</sequence>
<dbReference type="AlphaFoldDB" id="A0A7G6VUZ9"/>
<dbReference type="InterPro" id="IPR050237">
    <property type="entry name" value="ATP-dep_AMP-bd_enzyme"/>
</dbReference>
<dbReference type="RefSeq" id="WP_185884652.1">
    <property type="nucleotide sequence ID" value="NZ_CP060052.1"/>
</dbReference>
<dbReference type="PANTHER" id="PTHR43767:SF1">
    <property type="entry name" value="NONRIBOSOMAL PEPTIDE SYNTHASE PES1 (EUROFUNG)-RELATED"/>
    <property type="match status" value="1"/>
</dbReference>
<dbReference type="Proteomes" id="UP000515297">
    <property type="component" value="Chromosome"/>
</dbReference>
<evidence type="ECO:0000259" key="2">
    <source>
        <dbReference type="Pfam" id="PF13193"/>
    </source>
</evidence>
<dbReference type="SUPFAM" id="SSF56801">
    <property type="entry name" value="Acetyl-CoA synthetase-like"/>
    <property type="match status" value="1"/>
</dbReference>
<dbReference type="PROSITE" id="PS00455">
    <property type="entry name" value="AMP_BINDING"/>
    <property type="match status" value="1"/>
</dbReference>
<dbReference type="InterPro" id="IPR045851">
    <property type="entry name" value="AMP-bd_C_sf"/>
</dbReference>
<dbReference type="Pfam" id="PF13193">
    <property type="entry name" value="AMP-binding_C"/>
    <property type="match status" value="1"/>
</dbReference>
<evidence type="ECO:0000313" key="3">
    <source>
        <dbReference type="EMBL" id="QNE05564.1"/>
    </source>
</evidence>
<feature type="domain" description="AMP-binding enzyme C-terminal" evidence="2">
    <location>
        <begin position="486"/>
        <end position="561"/>
    </location>
</feature>
<proteinExistence type="predicted"/>
<reference evidence="3 4" key="1">
    <citation type="submission" date="2020-08" db="EMBL/GenBank/DDBJ databases">
        <authorList>
            <person name="Liu G."/>
            <person name="Sun C."/>
        </authorList>
    </citation>
    <scope>NUCLEOTIDE SEQUENCE [LARGE SCALE GENOMIC DNA]</scope>
    <source>
        <strain evidence="3 4">OT19</strain>
    </source>
</reference>